<accession>A0A117NJ25</accession>
<geneLocation type="mitochondrion" evidence="1"/>
<reference evidence="1" key="1">
    <citation type="journal article" date="2015" name="Genome Biol. Evol.">
        <title>Organellar Genomes of White Spruce (Picea glauca): Assembly and Annotation.</title>
        <authorList>
            <person name="Jackman S.D."/>
            <person name="Warren R.L."/>
            <person name="Gibb E.A."/>
            <person name="Vandervalk B.P."/>
            <person name="Mohamadi H."/>
            <person name="Chu J."/>
            <person name="Raymond A."/>
            <person name="Pleasance S."/>
            <person name="Coope R."/>
            <person name="Wildung M.R."/>
            <person name="Ritland C.E."/>
            <person name="Bousquet J."/>
            <person name="Jones S.J."/>
            <person name="Bohlmann J."/>
            <person name="Birol I."/>
        </authorList>
    </citation>
    <scope>NUCLEOTIDE SEQUENCE [LARGE SCALE GENOMIC DNA]</scope>
    <source>
        <tissue evidence="1">Flushing bud</tissue>
    </source>
</reference>
<protein>
    <submittedName>
        <fullName evidence="1">Uncharacterized protein</fullName>
    </submittedName>
</protein>
<dbReference type="AlphaFoldDB" id="A0A117NJ25"/>
<sequence length="55" mass="6257">MLYQSFWLAWQLEGCSSSFLTRELSMDGSKEGQPTYLTRAGWGRREHTGLMGVSL</sequence>
<organism evidence="1">
    <name type="scientific">Picea glauca</name>
    <name type="common">White spruce</name>
    <name type="synonym">Pinus glauca</name>
    <dbReference type="NCBI Taxonomy" id="3330"/>
    <lineage>
        <taxon>Eukaryota</taxon>
        <taxon>Viridiplantae</taxon>
        <taxon>Streptophyta</taxon>
        <taxon>Embryophyta</taxon>
        <taxon>Tracheophyta</taxon>
        <taxon>Spermatophyta</taxon>
        <taxon>Pinopsida</taxon>
        <taxon>Pinidae</taxon>
        <taxon>Conifers I</taxon>
        <taxon>Pinales</taxon>
        <taxon>Pinaceae</taxon>
        <taxon>Picea</taxon>
    </lineage>
</organism>
<dbReference type="EMBL" id="LKAM01000001">
    <property type="protein sequence ID" value="KUM50780.1"/>
    <property type="molecule type" value="Genomic_DNA"/>
</dbReference>
<comment type="caution">
    <text evidence="1">The sequence shown here is derived from an EMBL/GenBank/DDBJ whole genome shotgun (WGS) entry which is preliminary data.</text>
</comment>
<evidence type="ECO:0000313" key="1">
    <source>
        <dbReference type="EMBL" id="KUM50780.1"/>
    </source>
</evidence>
<proteinExistence type="predicted"/>
<name>A0A117NJ25_PICGL</name>
<keyword evidence="1" id="KW-0496">Mitochondrion</keyword>
<gene>
    <name evidence="1" type="ORF">ABT39_MTgene624</name>
</gene>